<keyword evidence="11" id="KW-0449">Lipoprotein</keyword>
<dbReference type="Proteomes" id="UP000743899">
    <property type="component" value="Unassembled WGS sequence"/>
</dbReference>
<dbReference type="NCBIfam" id="TIGR03592">
    <property type="entry name" value="yidC_oxa1_cterm"/>
    <property type="match status" value="1"/>
</dbReference>
<dbReference type="Pfam" id="PF02096">
    <property type="entry name" value="60KD_IMP"/>
    <property type="match status" value="1"/>
</dbReference>
<evidence type="ECO:0000256" key="6">
    <source>
        <dbReference type="ARBA" id="ARBA00022927"/>
    </source>
</evidence>
<dbReference type="InterPro" id="IPR001708">
    <property type="entry name" value="YidC/ALB3/OXA1/COX18"/>
</dbReference>
<reference evidence="16 17" key="1">
    <citation type="submission" date="2020-01" db="EMBL/GenBank/DDBJ databases">
        <title>A novel Bacillus sp. from Pasinler.</title>
        <authorList>
            <person name="Adiguzel A."/>
            <person name="Ay H."/>
            <person name="Baltaci M.O."/>
        </authorList>
    </citation>
    <scope>NUCLEOTIDE SEQUENCE [LARGE SCALE GENOMIC DNA]</scope>
    <source>
        <strain evidence="16 17">P1</strain>
    </source>
</reference>
<evidence type="ECO:0000256" key="4">
    <source>
        <dbReference type="ARBA" id="ARBA00022692"/>
    </source>
</evidence>
<evidence type="ECO:0000256" key="12">
    <source>
        <dbReference type="HAMAP-Rule" id="MF_01811"/>
    </source>
</evidence>
<comment type="subcellular location">
    <subcellularLocation>
        <location evidence="1 12">Cell membrane</location>
        <topology evidence="1 12">Multi-pass membrane protein</topology>
    </subcellularLocation>
</comment>
<feature type="transmembrane region" description="Helical" evidence="12">
    <location>
        <begin position="234"/>
        <end position="257"/>
    </location>
</feature>
<keyword evidence="7 12" id="KW-1133">Transmembrane helix</keyword>
<keyword evidence="13" id="KW-0175">Coiled coil</keyword>
<keyword evidence="10 12" id="KW-0143">Chaperone</keyword>
<dbReference type="InterPro" id="IPR028055">
    <property type="entry name" value="YidC/Oxa/ALB_C"/>
</dbReference>
<keyword evidence="17" id="KW-1185">Reference proteome</keyword>
<keyword evidence="9" id="KW-0564">Palmitate</keyword>
<comment type="function">
    <text evidence="12">Required for the insertion and/or proper folding and/or complex formation of integral membrane proteins into the membrane. Involved in integration of membrane proteins that insert both dependently and independently of the Sec translocase complex, as well as at least some lipoproteins.</text>
</comment>
<evidence type="ECO:0000313" key="17">
    <source>
        <dbReference type="Proteomes" id="UP000743899"/>
    </source>
</evidence>
<name>A0ABX0ABJ7_9BACI</name>
<keyword evidence="4 12" id="KW-0812">Transmembrane</keyword>
<dbReference type="InterPro" id="IPR047196">
    <property type="entry name" value="YidC_ALB_C"/>
</dbReference>
<feature type="compositionally biased region" description="Basic residues" evidence="14">
    <location>
        <begin position="291"/>
        <end position="303"/>
    </location>
</feature>
<sequence>MCQEWKCIFRGGIILKKHKKIILGSLYILAILMLSGCAAAETEGHWFHDYLVYPFIVVLKTLGEFFGNSYGLAIITITIILRALLLPFALNMAKKQVIMREKMQVMKPELDEIQKRLKQAKNKEEQMKIQQEMLQLYQKHDFNPLNMGCLPILLQIPIWMGLYYAIRLSDEISNHTFLWFNLGQTDIIMAIIAGIAYYFQFKVTMAMMPQATAMPGLSEEQVMQQQSMQKMMGILSPVMIFIASMATASALSLYWAVSGIFLIGQTYITRKMYPIPVPQAVETAGSQSSNYKHHHGTKKKKRK</sequence>
<evidence type="ECO:0000259" key="15">
    <source>
        <dbReference type="Pfam" id="PF02096"/>
    </source>
</evidence>
<keyword evidence="3 12" id="KW-1003">Cell membrane</keyword>
<keyword evidence="6 12" id="KW-0653">Protein transport</keyword>
<comment type="similarity">
    <text evidence="12">Belongs to the OXA1/ALB3/YidC family. Type 2 subfamily.</text>
</comment>
<evidence type="ECO:0000256" key="1">
    <source>
        <dbReference type="ARBA" id="ARBA00004651"/>
    </source>
</evidence>
<evidence type="ECO:0000256" key="3">
    <source>
        <dbReference type="ARBA" id="ARBA00022475"/>
    </source>
</evidence>
<evidence type="ECO:0000256" key="10">
    <source>
        <dbReference type="ARBA" id="ARBA00023186"/>
    </source>
</evidence>
<evidence type="ECO:0000256" key="5">
    <source>
        <dbReference type="ARBA" id="ARBA00022729"/>
    </source>
</evidence>
<dbReference type="PANTHER" id="PTHR12428">
    <property type="entry name" value="OXA1"/>
    <property type="match status" value="1"/>
</dbReference>
<organism evidence="16 17">
    <name type="scientific">Pallidibacillus pasinlerensis</name>
    <dbReference type="NCBI Taxonomy" id="2703818"/>
    <lineage>
        <taxon>Bacteria</taxon>
        <taxon>Bacillati</taxon>
        <taxon>Bacillota</taxon>
        <taxon>Bacilli</taxon>
        <taxon>Bacillales</taxon>
        <taxon>Bacillaceae</taxon>
        <taxon>Pallidibacillus</taxon>
    </lineage>
</organism>
<evidence type="ECO:0000313" key="16">
    <source>
        <dbReference type="EMBL" id="NCU18548.1"/>
    </source>
</evidence>
<feature type="coiled-coil region" evidence="13">
    <location>
        <begin position="103"/>
        <end position="140"/>
    </location>
</feature>
<dbReference type="EMBL" id="JAACYS010000066">
    <property type="protein sequence ID" value="NCU18548.1"/>
    <property type="molecule type" value="Genomic_DNA"/>
</dbReference>
<gene>
    <name evidence="12 16" type="primary">yidC</name>
    <name evidence="16" type="ORF">GW534_12615</name>
</gene>
<protein>
    <recommendedName>
        <fullName evidence="12">Membrane protein insertase YidC</fullName>
    </recommendedName>
    <alternativeName>
        <fullName evidence="12">Foldase YidC</fullName>
    </alternativeName>
    <alternativeName>
        <fullName evidence="12">Membrane integrase YidC</fullName>
    </alternativeName>
    <alternativeName>
        <fullName evidence="12">Membrane protein YidC</fullName>
    </alternativeName>
</protein>
<proteinExistence type="inferred from homology"/>
<feature type="transmembrane region" description="Helical" evidence="12">
    <location>
        <begin position="21"/>
        <end position="41"/>
    </location>
</feature>
<dbReference type="PANTHER" id="PTHR12428:SF65">
    <property type="entry name" value="CYTOCHROME C OXIDASE ASSEMBLY PROTEIN COX18, MITOCHONDRIAL"/>
    <property type="match status" value="1"/>
</dbReference>
<evidence type="ECO:0000256" key="14">
    <source>
        <dbReference type="SAM" id="MobiDB-lite"/>
    </source>
</evidence>
<dbReference type="CDD" id="cd20070">
    <property type="entry name" value="5TM_YidC_Alb3"/>
    <property type="match status" value="1"/>
</dbReference>
<feature type="region of interest" description="Disordered" evidence="14">
    <location>
        <begin position="284"/>
        <end position="303"/>
    </location>
</feature>
<dbReference type="InterPro" id="IPR023060">
    <property type="entry name" value="YidC/YidC1/YidC2_Firmicutes"/>
</dbReference>
<feature type="domain" description="Membrane insertase YidC/Oxa/ALB C-terminal" evidence="15">
    <location>
        <begin position="70"/>
        <end position="271"/>
    </location>
</feature>
<keyword evidence="2 12" id="KW-0813">Transport</keyword>
<evidence type="ECO:0000256" key="8">
    <source>
        <dbReference type="ARBA" id="ARBA00023136"/>
    </source>
</evidence>
<comment type="caution">
    <text evidence="16">The sequence shown here is derived from an EMBL/GenBank/DDBJ whole genome shotgun (WGS) entry which is preliminary data.</text>
</comment>
<keyword evidence="5 12" id="KW-0732">Signal</keyword>
<keyword evidence="8 12" id="KW-0472">Membrane</keyword>
<accession>A0ABX0ABJ7</accession>
<feature type="transmembrane region" description="Helical" evidence="12">
    <location>
        <begin position="70"/>
        <end position="93"/>
    </location>
</feature>
<dbReference type="HAMAP" id="MF_01811">
    <property type="entry name" value="YidC_type2"/>
    <property type="match status" value="1"/>
</dbReference>
<evidence type="ECO:0000256" key="2">
    <source>
        <dbReference type="ARBA" id="ARBA00022448"/>
    </source>
</evidence>
<evidence type="ECO:0000256" key="9">
    <source>
        <dbReference type="ARBA" id="ARBA00023139"/>
    </source>
</evidence>
<evidence type="ECO:0000256" key="13">
    <source>
        <dbReference type="SAM" id="Coils"/>
    </source>
</evidence>
<feature type="transmembrane region" description="Helical" evidence="12">
    <location>
        <begin position="178"/>
        <end position="199"/>
    </location>
</feature>
<evidence type="ECO:0000256" key="11">
    <source>
        <dbReference type="ARBA" id="ARBA00023288"/>
    </source>
</evidence>
<evidence type="ECO:0000256" key="7">
    <source>
        <dbReference type="ARBA" id="ARBA00022989"/>
    </source>
</evidence>